<reference evidence="6 7" key="1">
    <citation type="submission" date="2014-02" db="EMBL/GenBank/DDBJ databases">
        <title>Transposable element dynamics among asymbiotic and ectomycorrhizal Amanita fungi.</title>
        <authorList>
            <consortium name="DOE Joint Genome Institute"/>
            <person name="Hess J."/>
            <person name="Skrede I."/>
            <person name="Wolfe B."/>
            <person name="LaButti K."/>
            <person name="Ohm R.A."/>
            <person name="Grigoriev I.V."/>
            <person name="Pringle A."/>
        </authorList>
    </citation>
    <scope>NUCLEOTIDE SEQUENCE [LARGE SCALE GENOMIC DNA]</scope>
    <source>
        <strain evidence="6 7">SKay4041</strain>
    </source>
</reference>
<evidence type="ECO:0000313" key="7">
    <source>
        <dbReference type="Proteomes" id="UP000242287"/>
    </source>
</evidence>
<evidence type="ECO:0000256" key="1">
    <source>
        <dbReference type="ARBA" id="ARBA00005466"/>
    </source>
</evidence>
<protein>
    <recommendedName>
        <fullName evidence="5">FAD-binding PCMH-type domain-containing protein</fullName>
    </recommendedName>
</protein>
<keyword evidence="7" id="KW-1185">Reference proteome</keyword>
<keyword evidence="3" id="KW-0274">FAD</keyword>
<accession>A0A2A9NF24</accession>
<dbReference type="Gene3D" id="3.40.462.20">
    <property type="match status" value="1"/>
</dbReference>
<keyword evidence="4" id="KW-0560">Oxidoreductase</keyword>
<evidence type="ECO:0000313" key="6">
    <source>
        <dbReference type="EMBL" id="PFH46243.1"/>
    </source>
</evidence>
<dbReference type="EMBL" id="KZ302218">
    <property type="protein sequence ID" value="PFH46243.1"/>
    <property type="molecule type" value="Genomic_DNA"/>
</dbReference>
<evidence type="ECO:0000259" key="5">
    <source>
        <dbReference type="PROSITE" id="PS51387"/>
    </source>
</evidence>
<dbReference type="InterPro" id="IPR006094">
    <property type="entry name" value="Oxid_FAD_bind_N"/>
</dbReference>
<dbReference type="SUPFAM" id="SSF56176">
    <property type="entry name" value="FAD-binding/transporter-associated domain-like"/>
    <property type="match status" value="1"/>
</dbReference>
<dbReference type="OrthoDB" id="2151789at2759"/>
<organism evidence="6 7">
    <name type="scientific">Amanita thiersii Skay4041</name>
    <dbReference type="NCBI Taxonomy" id="703135"/>
    <lineage>
        <taxon>Eukaryota</taxon>
        <taxon>Fungi</taxon>
        <taxon>Dikarya</taxon>
        <taxon>Basidiomycota</taxon>
        <taxon>Agaricomycotina</taxon>
        <taxon>Agaricomycetes</taxon>
        <taxon>Agaricomycetidae</taxon>
        <taxon>Agaricales</taxon>
        <taxon>Pluteineae</taxon>
        <taxon>Amanitaceae</taxon>
        <taxon>Amanita</taxon>
    </lineage>
</organism>
<dbReference type="PANTHER" id="PTHR42973:SF13">
    <property type="entry name" value="FAD-BINDING PCMH-TYPE DOMAIN-CONTAINING PROTEIN"/>
    <property type="match status" value="1"/>
</dbReference>
<dbReference type="PANTHER" id="PTHR42973">
    <property type="entry name" value="BINDING OXIDOREDUCTASE, PUTATIVE (AFU_ORTHOLOGUE AFUA_1G17690)-RELATED"/>
    <property type="match status" value="1"/>
</dbReference>
<dbReference type="InterPro" id="IPR036318">
    <property type="entry name" value="FAD-bd_PCMH-like_sf"/>
</dbReference>
<dbReference type="InterPro" id="IPR050416">
    <property type="entry name" value="FAD-linked_Oxidoreductase"/>
</dbReference>
<dbReference type="AlphaFoldDB" id="A0A2A9NF24"/>
<dbReference type="GO" id="GO:0016491">
    <property type="term" value="F:oxidoreductase activity"/>
    <property type="evidence" value="ECO:0007669"/>
    <property type="project" value="UniProtKB-KW"/>
</dbReference>
<dbReference type="PROSITE" id="PS51387">
    <property type="entry name" value="FAD_PCMH"/>
    <property type="match status" value="1"/>
</dbReference>
<evidence type="ECO:0000256" key="3">
    <source>
        <dbReference type="ARBA" id="ARBA00022827"/>
    </source>
</evidence>
<dbReference type="Pfam" id="PF08031">
    <property type="entry name" value="BBE"/>
    <property type="match status" value="1"/>
</dbReference>
<feature type="domain" description="FAD-binding PCMH-type" evidence="5">
    <location>
        <begin position="18"/>
        <end position="182"/>
    </location>
</feature>
<comment type="similarity">
    <text evidence="1">Belongs to the oxygen-dependent FAD-linked oxidoreductase family.</text>
</comment>
<dbReference type="Proteomes" id="UP000242287">
    <property type="component" value="Unassembled WGS sequence"/>
</dbReference>
<dbReference type="InterPro" id="IPR016166">
    <property type="entry name" value="FAD-bd_PCMH"/>
</dbReference>
<gene>
    <name evidence="6" type="ORF">AMATHDRAFT_155816</name>
</gene>
<keyword evidence="2" id="KW-0285">Flavoprotein</keyword>
<proteinExistence type="inferred from homology"/>
<dbReference type="Pfam" id="PF01565">
    <property type="entry name" value="FAD_binding_4"/>
    <property type="match status" value="1"/>
</dbReference>
<dbReference type="GO" id="GO:0071949">
    <property type="term" value="F:FAD binding"/>
    <property type="evidence" value="ECO:0007669"/>
    <property type="project" value="InterPro"/>
</dbReference>
<dbReference type="InterPro" id="IPR012951">
    <property type="entry name" value="BBE"/>
</dbReference>
<sequence length="436" mass="47522">MPGTSSYLNDNEHWAASSSQVSACSVEPGTTKDLGKILRILGESRTPFGVKSGGHATNPGFSSTPGVQIALFRFNRVTYHPESQTADIGSGLIFDDVYAQLAPYSVSVMGGRVSGIGVGGFLLGGGYSWHTNQRGLAMDTIVEYELVKPNGQVVTVNERSDSELFFGLKGIVTRFTMKTFPQGPVWGGIISYILPHISTATEAFIKFAANFTDPRASLIHSFAYYNGQPLLSVLLFYDDSKPPVGLFDDFLNIPSISSNVAERDYVSLIKSFPANQTSFTRGLFQGVPLIDSPPELVNTIYNESQTMGQEIFANSGVFLAHNIEPFLPTILSHAESPTAFPPSRTKAFYPFNIYYSWTDPTADDVMFEKARQSSARIWEAAIRGDPSIADGTIYPNYAIAGTTLENMYGGNVDRLKALKRRVDPNNVMGLAGGFKF</sequence>
<dbReference type="STRING" id="703135.A0A2A9NF24"/>
<dbReference type="Gene3D" id="3.30.465.10">
    <property type="match status" value="1"/>
</dbReference>
<evidence type="ECO:0000256" key="4">
    <source>
        <dbReference type="ARBA" id="ARBA00023002"/>
    </source>
</evidence>
<dbReference type="InterPro" id="IPR016169">
    <property type="entry name" value="FAD-bd_PCMH_sub2"/>
</dbReference>
<evidence type="ECO:0000256" key="2">
    <source>
        <dbReference type="ARBA" id="ARBA00022630"/>
    </source>
</evidence>
<name>A0A2A9NF24_9AGAR</name>